<comment type="caution">
    <text evidence="1">The sequence shown here is derived from an EMBL/GenBank/DDBJ whole genome shotgun (WGS) entry which is preliminary data.</text>
</comment>
<protein>
    <submittedName>
        <fullName evidence="1">Uncharacterized protein</fullName>
    </submittedName>
</protein>
<dbReference type="Proteomes" id="UP001174934">
    <property type="component" value="Unassembled WGS sequence"/>
</dbReference>
<organism evidence="1 2">
    <name type="scientific">Bombardia bombarda</name>
    <dbReference type="NCBI Taxonomy" id="252184"/>
    <lineage>
        <taxon>Eukaryota</taxon>
        <taxon>Fungi</taxon>
        <taxon>Dikarya</taxon>
        <taxon>Ascomycota</taxon>
        <taxon>Pezizomycotina</taxon>
        <taxon>Sordariomycetes</taxon>
        <taxon>Sordariomycetidae</taxon>
        <taxon>Sordariales</taxon>
        <taxon>Lasiosphaeriaceae</taxon>
        <taxon>Bombardia</taxon>
    </lineage>
</organism>
<gene>
    <name evidence="1" type="ORF">B0T17DRAFT_292008</name>
</gene>
<sequence length="204" mass="22956">MTQPWTTCSWMARCGDNGNNNGSNRDSDLGAIGNCCAVAIASGKPLTQMGPVFPHVSFWQSNLLPHSAQLLASPEHCLDESRTVLPKGLTQCAMHSNRIEGRKIFGPRKPLAAFHTGAEEKETRLALRSTIQAVVRHFSQWRISAFRRLVRHYCKWCSVAQMTGGGYPLERQIRAAWRLGILTMSLPRWLRCNCRKRHLCRALT</sequence>
<dbReference type="AlphaFoldDB" id="A0AA39WTX2"/>
<accession>A0AA39WTX2</accession>
<keyword evidence="2" id="KW-1185">Reference proteome</keyword>
<proteinExistence type="predicted"/>
<evidence type="ECO:0000313" key="1">
    <source>
        <dbReference type="EMBL" id="KAK0621481.1"/>
    </source>
</evidence>
<reference evidence="1" key="1">
    <citation type="submission" date="2023-06" db="EMBL/GenBank/DDBJ databases">
        <title>Genome-scale phylogeny and comparative genomics of the fungal order Sordariales.</title>
        <authorList>
            <consortium name="Lawrence Berkeley National Laboratory"/>
            <person name="Hensen N."/>
            <person name="Bonometti L."/>
            <person name="Westerberg I."/>
            <person name="Brannstrom I.O."/>
            <person name="Guillou S."/>
            <person name="Cros-Aarteil S."/>
            <person name="Calhoun S."/>
            <person name="Haridas S."/>
            <person name="Kuo A."/>
            <person name="Mondo S."/>
            <person name="Pangilinan J."/>
            <person name="Riley R."/>
            <person name="LaButti K."/>
            <person name="Andreopoulos B."/>
            <person name="Lipzen A."/>
            <person name="Chen C."/>
            <person name="Yanf M."/>
            <person name="Daum C."/>
            <person name="Ng V."/>
            <person name="Clum A."/>
            <person name="Steindorff A."/>
            <person name="Ohm R."/>
            <person name="Martin F."/>
            <person name="Silar P."/>
            <person name="Natvig D."/>
            <person name="Lalanne C."/>
            <person name="Gautier V."/>
            <person name="Ament-velasquez S.L."/>
            <person name="Kruys A."/>
            <person name="Hutchinson M.I."/>
            <person name="Powell A.J."/>
            <person name="Barry K."/>
            <person name="Miller A.N."/>
            <person name="Grigoriev I.V."/>
            <person name="Debuchy R."/>
            <person name="Gladieux P."/>
            <person name="Thoren M.H."/>
            <person name="Johannesson H."/>
        </authorList>
    </citation>
    <scope>NUCLEOTIDE SEQUENCE</scope>
    <source>
        <strain evidence="1">SMH3391-2</strain>
    </source>
</reference>
<evidence type="ECO:0000313" key="2">
    <source>
        <dbReference type="Proteomes" id="UP001174934"/>
    </source>
</evidence>
<dbReference type="EMBL" id="JAULSR010000004">
    <property type="protein sequence ID" value="KAK0621481.1"/>
    <property type="molecule type" value="Genomic_DNA"/>
</dbReference>
<name>A0AA39WTX2_9PEZI</name>